<feature type="binding site" evidence="10">
    <location>
        <position position="162"/>
    </location>
    <ligand>
        <name>[4Fe-4S] cluster</name>
        <dbReference type="ChEBI" id="CHEBI:49883"/>
        <label>1</label>
    </ligand>
</feature>
<dbReference type="GO" id="GO:0009375">
    <property type="term" value="C:ferredoxin hydrogenase complex"/>
    <property type="evidence" value="ECO:0007669"/>
    <property type="project" value="InterPro"/>
</dbReference>
<proteinExistence type="inferred from homology"/>
<feature type="binding site" evidence="10">
    <location>
        <position position="271"/>
    </location>
    <ligand>
        <name>[3Fe-4S] cluster</name>
        <dbReference type="ChEBI" id="CHEBI:21137"/>
    </ligand>
</feature>
<evidence type="ECO:0000256" key="4">
    <source>
        <dbReference type="ARBA" id="ARBA00022485"/>
    </source>
</evidence>
<evidence type="ECO:0000256" key="7">
    <source>
        <dbReference type="ARBA" id="ARBA00023002"/>
    </source>
</evidence>
<feature type="binding site" evidence="10">
    <location>
        <position position="293"/>
    </location>
    <ligand>
        <name>[3Fe-4S] cluster</name>
        <dbReference type="ChEBI" id="CHEBI:21137"/>
    </ligand>
</feature>
<dbReference type="GO" id="GO:0009061">
    <property type="term" value="P:anaerobic respiration"/>
    <property type="evidence" value="ECO:0007669"/>
    <property type="project" value="TreeGrafter"/>
</dbReference>
<dbReference type="GO" id="GO:0008901">
    <property type="term" value="F:ferredoxin hydrogenase activity"/>
    <property type="evidence" value="ECO:0007669"/>
    <property type="project" value="InterPro"/>
</dbReference>
<evidence type="ECO:0000256" key="5">
    <source>
        <dbReference type="ARBA" id="ARBA00022723"/>
    </source>
</evidence>
<feature type="binding site" evidence="10">
    <location>
        <position position="262"/>
    </location>
    <ligand>
        <name>[4Fe-4S] cluster</name>
        <dbReference type="ChEBI" id="CHEBI:49883"/>
        <label>2</label>
    </ligand>
</feature>
<feature type="binding site" evidence="10">
    <location>
        <position position="256"/>
    </location>
    <ligand>
        <name>[4Fe-4S] cluster</name>
        <dbReference type="ChEBI" id="CHEBI:49883"/>
        <label>2</label>
    </ligand>
</feature>
<dbReference type="PIRSF" id="PIRSF000310">
    <property type="entry name" value="NiFe_hyd_ssu"/>
    <property type="match status" value="1"/>
</dbReference>
<comment type="caution">
    <text evidence="13">The sequence shown here is derived from an EMBL/GenBank/DDBJ whole genome shotgun (WGS) entry which is preliminary data.</text>
</comment>
<gene>
    <name evidence="13" type="ORF">ENM78_04070</name>
</gene>
<dbReference type="Gene3D" id="4.10.480.10">
    <property type="entry name" value="Cytochrome-c3 hydrogenase, C-terminal domain"/>
    <property type="match status" value="1"/>
</dbReference>
<dbReference type="GO" id="GO:0044569">
    <property type="term" value="C:[Ni-Fe] hydrogenase complex"/>
    <property type="evidence" value="ECO:0007669"/>
    <property type="project" value="TreeGrafter"/>
</dbReference>
<accession>A0A7J3ZME4</accession>
<name>A0A7J3ZME4_9CREN</name>
<dbReference type="PANTHER" id="PTHR30013:SF5">
    <property type="entry name" value="HYDROGENASE SMALL SUBUNIT"/>
    <property type="match status" value="1"/>
</dbReference>
<organism evidence="13">
    <name type="scientific">Fervidicoccus fontis</name>
    <dbReference type="NCBI Taxonomy" id="683846"/>
    <lineage>
        <taxon>Archaea</taxon>
        <taxon>Thermoproteota</taxon>
        <taxon>Thermoprotei</taxon>
        <taxon>Fervidicoccales</taxon>
        <taxon>Fervidicoccaceae</taxon>
        <taxon>Fervidicoccus</taxon>
    </lineage>
</organism>
<dbReference type="GO" id="GO:0051539">
    <property type="term" value="F:4 iron, 4 sulfur cluster binding"/>
    <property type="evidence" value="ECO:0007669"/>
    <property type="project" value="UniProtKB-KW"/>
</dbReference>
<keyword evidence="4 10" id="KW-0004">4Fe-4S</keyword>
<dbReference type="PANTHER" id="PTHR30013">
    <property type="entry name" value="NIFE / NIFESE HYDROGENASE SMALL SUBUNIT FAMILY MEMBER"/>
    <property type="match status" value="1"/>
</dbReference>
<keyword evidence="5 10" id="KW-0479">Metal-binding</keyword>
<dbReference type="InterPro" id="IPR001821">
    <property type="entry name" value="NiFe_hydrogenase_ssu"/>
</dbReference>
<keyword evidence="8 10" id="KW-0408">Iron</keyword>
<evidence type="ECO:0000256" key="10">
    <source>
        <dbReference type="PIRSR" id="PIRSR000310-1"/>
    </source>
</evidence>
<dbReference type="GO" id="GO:0046872">
    <property type="term" value="F:metal ion binding"/>
    <property type="evidence" value="ECO:0007669"/>
    <property type="project" value="UniProtKB-KW"/>
</dbReference>
<keyword evidence="7" id="KW-0560">Oxidoreductase</keyword>
<feature type="binding site" evidence="10">
    <location>
        <position position="290"/>
    </location>
    <ligand>
        <name>[3Fe-4S] cluster</name>
        <dbReference type="ChEBI" id="CHEBI:21137"/>
    </ligand>
</feature>
<feature type="binding site" evidence="10">
    <location>
        <position position="61"/>
    </location>
    <ligand>
        <name>[4Fe-4S] cluster</name>
        <dbReference type="ChEBI" id="CHEBI:49883"/>
        <label>1</label>
    </ligand>
</feature>
<feature type="binding site" evidence="10">
    <location>
        <position position="196"/>
    </location>
    <ligand>
        <name>[4Fe-4S] cluster</name>
        <dbReference type="ChEBI" id="CHEBI:49883"/>
        <label>1</label>
    </ligand>
</feature>
<evidence type="ECO:0000256" key="1">
    <source>
        <dbReference type="ARBA" id="ARBA00001966"/>
    </source>
</evidence>
<dbReference type="GO" id="GO:0051538">
    <property type="term" value="F:3 iron, 4 sulfur cluster binding"/>
    <property type="evidence" value="ECO:0007669"/>
    <property type="project" value="UniProtKB-KW"/>
</dbReference>
<dbReference type="InterPro" id="IPR006137">
    <property type="entry name" value="NADH_UbQ_OxRdtase-like_20kDa"/>
</dbReference>
<evidence type="ECO:0000256" key="6">
    <source>
        <dbReference type="ARBA" id="ARBA00022729"/>
    </source>
</evidence>
<dbReference type="Pfam" id="PF01058">
    <property type="entry name" value="Oxidored_q6"/>
    <property type="match status" value="1"/>
</dbReference>
<evidence type="ECO:0000256" key="3">
    <source>
        <dbReference type="ARBA" id="ARBA00006605"/>
    </source>
</evidence>
<dbReference type="NCBIfam" id="TIGR00391">
    <property type="entry name" value="hydA"/>
    <property type="match status" value="1"/>
</dbReference>
<dbReference type="InterPro" id="IPR037148">
    <property type="entry name" value="NiFe-Hase_small_C_sf"/>
</dbReference>
<comment type="similarity">
    <text evidence="3">Belongs to the [NiFe]/[NiFeSe] hydrogenase small subunit family.</text>
</comment>
<evidence type="ECO:0000313" key="13">
    <source>
        <dbReference type="EMBL" id="HHQ80610.1"/>
    </source>
</evidence>
<feature type="binding site" evidence="10">
    <location>
        <position position="233"/>
    </location>
    <ligand>
        <name>[4Fe-4S] cluster</name>
        <dbReference type="ChEBI" id="CHEBI:49883"/>
        <label>2</label>
    </ligand>
</feature>
<dbReference type="GO" id="GO:0009055">
    <property type="term" value="F:electron transfer activity"/>
    <property type="evidence" value="ECO:0007669"/>
    <property type="project" value="TreeGrafter"/>
</dbReference>
<dbReference type="SUPFAM" id="SSF56770">
    <property type="entry name" value="HydA/Nqo6-like"/>
    <property type="match status" value="1"/>
</dbReference>
<keyword evidence="10" id="KW-0003">3Fe-4S</keyword>
<evidence type="ECO:0000256" key="2">
    <source>
        <dbReference type="ARBA" id="ARBA00004196"/>
    </source>
</evidence>
<evidence type="ECO:0000259" key="12">
    <source>
        <dbReference type="Pfam" id="PF14720"/>
    </source>
</evidence>
<feature type="domain" description="Cytochrome-c3 hydrogenase C-terminal" evidence="12">
    <location>
        <begin position="228"/>
        <end position="301"/>
    </location>
</feature>
<dbReference type="AlphaFoldDB" id="A0A7J3ZME4"/>
<feature type="binding site" evidence="10">
    <location>
        <position position="236"/>
    </location>
    <ligand>
        <name>[4Fe-4S] cluster</name>
        <dbReference type="ChEBI" id="CHEBI:49883"/>
        <label>2</label>
    </ligand>
</feature>
<comment type="subcellular location">
    <subcellularLocation>
        <location evidence="2">Cell envelope</location>
    </subcellularLocation>
</comment>
<sequence>MRLTRREFFKMVAMLGVAATLNKLDTLEAEMIEAFKSDVVETFTKAAKGEVRVAWLQGAGCTGCTISLLQGTHPDLVEAIERFRLSIDFHPTIMLPAGEEALEPLFAFKNGAIPLDVLIVEGAVPEGSFCTVGEVNDTPIAFEEWVRSLGMRAKAVVAVGTCASFGGIPGGRPNPTNARPVSRILPERTVINIPGCPPHPDWILLTLFAVLKGYDVPLDELGRPKLFFGELIHDNCQRRQYYEQGRFATKPGESGCLVRIGCRGPIAYSDCPYRKWNGGVNWCIQADAPCCACVHPDFPDLPTSPFYTEFKPVELTPPPEKPSFIDSRVLAGLVAATAAAGAVAAYKAKPVEEG</sequence>
<comment type="cofactor">
    <cofactor evidence="1">
        <name>[4Fe-4S] cluster</name>
        <dbReference type="ChEBI" id="CHEBI:49883"/>
    </cofactor>
</comment>
<evidence type="ECO:0000256" key="8">
    <source>
        <dbReference type="ARBA" id="ARBA00023004"/>
    </source>
</evidence>
<dbReference type="GO" id="GO:0016020">
    <property type="term" value="C:membrane"/>
    <property type="evidence" value="ECO:0007669"/>
    <property type="project" value="TreeGrafter"/>
</dbReference>
<dbReference type="PRINTS" id="PR00614">
    <property type="entry name" value="NIHGNASESMLL"/>
</dbReference>
<dbReference type="Pfam" id="PF14720">
    <property type="entry name" value="NiFe_hyd_SSU_C"/>
    <property type="match status" value="1"/>
</dbReference>
<dbReference type="InterPro" id="IPR037024">
    <property type="entry name" value="NiFe_Hase_small_N_sf"/>
</dbReference>
<keyword evidence="9 10" id="KW-0411">Iron-sulfur</keyword>
<dbReference type="Gene3D" id="3.40.50.700">
    <property type="entry name" value="NADH:ubiquinone oxidoreductase-like, 20kDa subunit"/>
    <property type="match status" value="1"/>
</dbReference>
<dbReference type="EMBL" id="DRZC01000057">
    <property type="protein sequence ID" value="HHQ80610.1"/>
    <property type="molecule type" value="Genomic_DNA"/>
</dbReference>
<keyword evidence="6" id="KW-0732">Signal</keyword>
<reference evidence="13" key="1">
    <citation type="journal article" date="2020" name="mSystems">
        <title>Genome- and Community-Level Interaction Insights into Carbon Utilization and Element Cycling Functions of Hydrothermarchaeota in Hydrothermal Sediment.</title>
        <authorList>
            <person name="Zhou Z."/>
            <person name="Liu Y."/>
            <person name="Xu W."/>
            <person name="Pan J."/>
            <person name="Luo Z.H."/>
            <person name="Li M."/>
        </authorList>
    </citation>
    <scope>NUCLEOTIDE SEQUENCE [LARGE SCALE GENOMIC DNA]</scope>
    <source>
        <strain evidence="13">SpSt-1116</strain>
    </source>
</reference>
<feature type="domain" description="NADH:ubiquinone oxidoreductase-like 20kDa subunit" evidence="11">
    <location>
        <begin position="61"/>
        <end position="209"/>
    </location>
</feature>
<feature type="binding site" evidence="10">
    <location>
        <position position="64"/>
    </location>
    <ligand>
        <name>[4Fe-4S] cluster</name>
        <dbReference type="ChEBI" id="CHEBI:49883"/>
        <label>1</label>
    </ligand>
</feature>
<evidence type="ECO:0000256" key="9">
    <source>
        <dbReference type="ARBA" id="ARBA00023014"/>
    </source>
</evidence>
<protein>
    <submittedName>
        <fullName evidence="13">Iron hydrogenase</fullName>
    </submittedName>
</protein>
<evidence type="ECO:0000259" key="11">
    <source>
        <dbReference type="Pfam" id="PF01058"/>
    </source>
</evidence>
<dbReference type="InterPro" id="IPR027394">
    <property type="entry name" value="Cytochrome-c3_hydrogenase_C"/>
</dbReference>